<organism evidence="2 3">
    <name type="scientific">Desulfolutivibrio sulfodismutans</name>
    <dbReference type="NCBI Taxonomy" id="63561"/>
    <lineage>
        <taxon>Bacteria</taxon>
        <taxon>Pseudomonadati</taxon>
        <taxon>Thermodesulfobacteriota</taxon>
        <taxon>Desulfovibrionia</taxon>
        <taxon>Desulfovibrionales</taxon>
        <taxon>Desulfovibrionaceae</taxon>
        <taxon>Desulfolutivibrio</taxon>
    </lineage>
</organism>
<dbReference type="AlphaFoldDB" id="A0A7K3NME2"/>
<comment type="caution">
    <text evidence="2">The sequence shown here is derived from an EMBL/GenBank/DDBJ whole genome shotgun (WGS) entry which is preliminary data.</text>
</comment>
<proteinExistence type="predicted"/>
<dbReference type="RefSeq" id="WP_163302324.1">
    <property type="nucleotide sequence ID" value="NZ_JAAGRQ010000042.1"/>
</dbReference>
<keyword evidence="1" id="KW-0732">Signal</keyword>
<evidence type="ECO:0000313" key="3">
    <source>
        <dbReference type="Proteomes" id="UP000469724"/>
    </source>
</evidence>
<protein>
    <recommendedName>
        <fullName evidence="4">DUF3574 domain-containing protein</fullName>
    </recommendedName>
</protein>
<evidence type="ECO:0000313" key="2">
    <source>
        <dbReference type="EMBL" id="NDY57287.1"/>
    </source>
</evidence>
<feature type="chain" id="PRO_5029584355" description="DUF3574 domain-containing protein" evidence="1">
    <location>
        <begin position="24"/>
        <end position="143"/>
    </location>
</feature>
<sequence length="143" mass="14935">MRRGAVLILAAGVILLAAMSATAQTSGQTSGQTMAQGPDTAVQAAEQVVIHFFVVPRVLPGGKEAAGKFPELRKFLAKTAGGYSQLGSCDGGALLPSGEVRAETNICFMVSASRDVSAEIAAYLKTHFENKSPFVLSWPGSRH</sequence>
<dbReference type="Proteomes" id="UP000469724">
    <property type="component" value="Unassembled WGS sequence"/>
</dbReference>
<evidence type="ECO:0000256" key="1">
    <source>
        <dbReference type="SAM" id="SignalP"/>
    </source>
</evidence>
<keyword evidence="3" id="KW-1185">Reference proteome</keyword>
<gene>
    <name evidence="2" type="ORF">G3N56_11095</name>
</gene>
<accession>A0A7K3NME2</accession>
<dbReference type="EMBL" id="JAAGRQ010000042">
    <property type="protein sequence ID" value="NDY57287.1"/>
    <property type="molecule type" value="Genomic_DNA"/>
</dbReference>
<evidence type="ECO:0008006" key="4">
    <source>
        <dbReference type="Google" id="ProtNLM"/>
    </source>
</evidence>
<reference evidence="2 3" key="1">
    <citation type="submission" date="2020-02" db="EMBL/GenBank/DDBJ databases">
        <title>Comparative genomics of sulfur disproportionating microorganisms.</title>
        <authorList>
            <person name="Ward L.M."/>
            <person name="Bertran E."/>
            <person name="Johnston D.T."/>
        </authorList>
    </citation>
    <scope>NUCLEOTIDE SEQUENCE [LARGE SCALE GENOMIC DNA]</scope>
    <source>
        <strain evidence="2 3">DSM 3696</strain>
    </source>
</reference>
<name>A0A7K3NME2_9BACT</name>
<feature type="signal peptide" evidence="1">
    <location>
        <begin position="1"/>
        <end position="23"/>
    </location>
</feature>